<sequence>MSDHEADDLDLERWEVVSLEGGSIFSYAASEVLYQGIAPRAADFYPPAGGRGVPGPRGGFPGQRQNGVLPVPNRGPQQPTRFGQPRNTPVRPRQLVPQRFANRTAAELRAENGLPPDGVYQLLSPAWKVLVTMALRIDRAAQPQPKQVLRLIMRETETFIREPDSHDQVIFIWGKDDRVTEAKDQLTKWEQDVRDSATAARTAAWHKEKALDGRAEHREERQNREKYLKNLRQEAEIKYPVEIVLLWPKELDIGEFESTNAEAIDHFRSYFSCRISFPSSNVEHTTIKHITIAAESQVDAASLKERMINLIKETISRRDQLSTVNMVHIPGFDIYRDRVGLLDLDPRSKSYLPTLHGKPAADREQLSKDRRQVQLSNHKKIKKTIDAAIKKLRVSHQHCRMRFVFGELGFVLFQKPAAGAETYSFEDFYTMVTKERIKLTLNGLPIRQGEVTELPDVLEEMEAFSDPTEYYAAFFDFPGTTSNSTLRLETVFTPMDADETENREKRWVEISEIVSKLQVSHLNFDRPDYQVTIDAFPLGIDKLRKAQIQAFQANITMERPPNGIKSLPRRRVKHPQERGLQFVSELTFLKYRFKNTDGVFELRRKDTYDLRPGMENNSPLETRWHALYYYPEWDNLMGEFANIRPGEDVKWAKSVTTFFPESGDQWTALPMGFKNFMNEVEEIQDLLAEAINRLANRKGTGKATEHGHTNGA</sequence>
<feature type="domain" description="DUF7905" evidence="2">
    <location>
        <begin position="365"/>
        <end position="662"/>
    </location>
</feature>
<dbReference type="VEuPathDB" id="FungiDB:CLCR_05530"/>
<keyword evidence="4" id="KW-1185">Reference proteome</keyword>
<feature type="compositionally biased region" description="Gly residues" evidence="1">
    <location>
        <begin position="50"/>
        <end position="61"/>
    </location>
</feature>
<dbReference type="VEuPathDB" id="FungiDB:G647_07439"/>
<dbReference type="EMBL" id="LGRB01000020">
    <property type="protein sequence ID" value="OCT44765.1"/>
    <property type="molecule type" value="Genomic_DNA"/>
</dbReference>
<evidence type="ECO:0000313" key="3">
    <source>
        <dbReference type="EMBL" id="OCT44765.1"/>
    </source>
</evidence>
<evidence type="ECO:0000256" key="1">
    <source>
        <dbReference type="SAM" id="MobiDB-lite"/>
    </source>
</evidence>
<accession>A0A1C1C8A7</accession>
<comment type="caution">
    <text evidence="3">The sequence shown here is derived from an EMBL/GenBank/DDBJ whole genome shotgun (WGS) entry which is preliminary data.</text>
</comment>
<dbReference type="OrthoDB" id="4739136at2759"/>
<dbReference type="eggNOG" id="ENOG502S50B">
    <property type="taxonomic scope" value="Eukaryota"/>
</dbReference>
<dbReference type="AlphaFoldDB" id="A0A1C1C8A7"/>
<proteinExistence type="predicted"/>
<reference evidence="4" key="1">
    <citation type="submission" date="2015-07" db="EMBL/GenBank/DDBJ databases">
        <authorList>
            <person name="Teixeira M.M."/>
            <person name="Souza R.C."/>
            <person name="Almeida L.G."/>
            <person name="Vicente V.A."/>
            <person name="de Hoog S."/>
            <person name="Bocca A.L."/>
            <person name="de Almeida S.R."/>
            <person name="Vasconcelos A.T."/>
            <person name="Felipe M.S."/>
        </authorList>
    </citation>
    <scope>NUCLEOTIDE SEQUENCE [LARGE SCALE GENOMIC DNA]</scope>
    <source>
        <strain evidence="4">KSF</strain>
    </source>
</reference>
<name>A0A1C1C8A7_9EURO</name>
<dbReference type="InterPro" id="IPR057227">
    <property type="entry name" value="DUF7905"/>
</dbReference>
<feature type="compositionally biased region" description="Polar residues" evidence="1">
    <location>
        <begin position="75"/>
        <end position="87"/>
    </location>
</feature>
<organism evidence="3 4">
    <name type="scientific">Cladophialophora carrionii</name>
    <dbReference type="NCBI Taxonomy" id="86049"/>
    <lineage>
        <taxon>Eukaryota</taxon>
        <taxon>Fungi</taxon>
        <taxon>Dikarya</taxon>
        <taxon>Ascomycota</taxon>
        <taxon>Pezizomycotina</taxon>
        <taxon>Eurotiomycetes</taxon>
        <taxon>Chaetothyriomycetidae</taxon>
        <taxon>Chaetothyriales</taxon>
        <taxon>Herpotrichiellaceae</taxon>
        <taxon>Cladophialophora</taxon>
    </lineage>
</organism>
<evidence type="ECO:0000259" key="2">
    <source>
        <dbReference type="Pfam" id="PF25482"/>
    </source>
</evidence>
<gene>
    <name evidence="3" type="ORF">CLCR_05530</name>
</gene>
<protein>
    <recommendedName>
        <fullName evidence="2">DUF7905 domain-containing protein</fullName>
    </recommendedName>
</protein>
<feature type="region of interest" description="Disordered" evidence="1">
    <location>
        <begin position="50"/>
        <end position="91"/>
    </location>
</feature>
<dbReference type="Pfam" id="PF25482">
    <property type="entry name" value="DUF7905"/>
    <property type="match status" value="1"/>
</dbReference>
<dbReference type="STRING" id="86049.A0A1C1C8A7"/>
<dbReference type="Proteomes" id="UP000094526">
    <property type="component" value="Unassembled WGS sequence"/>
</dbReference>
<evidence type="ECO:0000313" key="4">
    <source>
        <dbReference type="Proteomes" id="UP000094526"/>
    </source>
</evidence>